<accession>A0ACB8VYI8</accession>
<protein>
    <submittedName>
        <fullName evidence="1">Uncharacterized protein</fullName>
    </submittedName>
</protein>
<proteinExistence type="predicted"/>
<evidence type="ECO:0000313" key="2">
    <source>
        <dbReference type="Proteomes" id="UP000831701"/>
    </source>
</evidence>
<sequence>MERVAVDILGPFPATERGNRYILVAMDYFTKWPEAYAVPDQSAATTAEHLVNEMFCRFGVPEELHSDQGRNFEAQVFAETCRRLGIKKTRTTPLHPQSDGLVERFNRTLATQLAILTNRKQRDWDLHLPLVLWAYRTAVQESTRCTPAVLMFGHELRTPVDLIFGPPPEPEVEGEPGLDYLYHLRERLNEVHNLTRQTLAAAGVRQKRAYDSRCSGGEFAAGAQVWVYCPERKKGLSPKLMSHWIGPCTVLERLSDVVYRVRLVKRNRVVVLHRDRLAPYQPLVHSMVESGAEDQPQSSTTLPKNIRGAPERTRRRRQLPQHLKDFVVDTWVAGDS</sequence>
<reference evidence="1" key="1">
    <citation type="submission" date="2022-04" db="EMBL/GenBank/DDBJ databases">
        <title>Jade perch genome.</title>
        <authorList>
            <person name="Chao B."/>
        </authorList>
    </citation>
    <scope>NUCLEOTIDE SEQUENCE</scope>
    <source>
        <strain evidence="1">CB-2022</strain>
    </source>
</reference>
<dbReference type="EMBL" id="CM041546">
    <property type="protein sequence ID" value="KAI3360648.1"/>
    <property type="molecule type" value="Genomic_DNA"/>
</dbReference>
<name>A0ACB8VYI8_9TELE</name>
<keyword evidence="2" id="KW-1185">Reference proteome</keyword>
<dbReference type="Proteomes" id="UP000831701">
    <property type="component" value="Chromosome 16"/>
</dbReference>
<comment type="caution">
    <text evidence="1">The sequence shown here is derived from an EMBL/GenBank/DDBJ whole genome shotgun (WGS) entry which is preliminary data.</text>
</comment>
<evidence type="ECO:0000313" key="1">
    <source>
        <dbReference type="EMBL" id="KAI3360648.1"/>
    </source>
</evidence>
<organism evidence="1 2">
    <name type="scientific">Scortum barcoo</name>
    <name type="common">barcoo grunter</name>
    <dbReference type="NCBI Taxonomy" id="214431"/>
    <lineage>
        <taxon>Eukaryota</taxon>
        <taxon>Metazoa</taxon>
        <taxon>Chordata</taxon>
        <taxon>Craniata</taxon>
        <taxon>Vertebrata</taxon>
        <taxon>Euteleostomi</taxon>
        <taxon>Actinopterygii</taxon>
        <taxon>Neopterygii</taxon>
        <taxon>Teleostei</taxon>
        <taxon>Neoteleostei</taxon>
        <taxon>Acanthomorphata</taxon>
        <taxon>Eupercaria</taxon>
        <taxon>Centrarchiformes</taxon>
        <taxon>Terapontoidei</taxon>
        <taxon>Terapontidae</taxon>
        <taxon>Scortum</taxon>
    </lineage>
</organism>
<gene>
    <name evidence="1" type="ORF">L3Q82_002513</name>
</gene>